<feature type="region of interest" description="Disordered" evidence="1">
    <location>
        <begin position="828"/>
        <end position="848"/>
    </location>
</feature>
<protein>
    <submittedName>
        <fullName evidence="4">AsmA-like C-terminal region</fullName>
    </submittedName>
</protein>
<dbReference type="Proteomes" id="UP000198893">
    <property type="component" value="Unassembled WGS sequence"/>
</dbReference>
<evidence type="ECO:0000256" key="2">
    <source>
        <dbReference type="SAM" id="Phobius"/>
    </source>
</evidence>
<organism evidence="4 5">
    <name type="scientific">Salinihabitans flavidus</name>
    <dbReference type="NCBI Taxonomy" id="569882"/>
    <lineage>
        <taxon>Bacteria</taxon>
        <taxon>Pseudomonadati</taxon>
        <taxon>Pseudomonadota</taxon>
        <taxon>Alphaproteobacteria</taxon>
        <taxon>Rhodobacterales</taxon>
        <taxon>Roseobacteraceae</taxon>
        <taxon>Salinihabitans</taxon>
    </lineage>
</organism>
<dbReference type="Pfam" id="PF13116">
    <property type="entry name" value="YhdP"/>
    <property type="match status" value="1"/>
</dbReference>
<reference evidence="4 5" key="1">
    <citation type="submission" date="2016-10" db="EMBL/GenBank/DDBJ databases">
        <authorList>
            <person name="de Groot N.N."/>
        </authorList>
    </citation>
    <scope>NUCLEOTIDE SEQUENCE [LARGE SCALE GENOMIC DNA]</scope>
    <source>
        <strain evidence="4 5">DSM 27842</strain>
    </source>
</reference>
<evidence type="ECO:0000259" key="3">
    <source>
        <dbReference type="Pfam" id="PF13116"/>
    </source>
</evidence>
<name>A0A1H8QBF2_9RHOB</name>
<evidence type="ECO:0000313" key="4">
    <source>
        <dbReference type="EMBL" id="SEO51542.1"/>
    </source>
</evidence>
<keyword evidence="5" id="KW-1185">Reference proteome</keyword>
<evidence type="ECO:0000313" key="5">
    <source>
        <dbReference type="Proteomes" id="UP000198893"/>
    </source>
</evidence>
<keyword evidence="2" id="KW-1133">Transmembrane helix</keyword>
<accession>A0A1H8QBF2</accession>
<proteinExistence type="predicted"/>
<dbReference type="OrthoDB" id="7161641at2"/>
<feature type="compositionally biased region" description="Gly residues" evidence="1">
    <location>
        <begin position="837"/>
        <end position="847"/>
    </location>
</feature>
<feature type="domain" description="YhdP central" evidence="3">
    <location>
        <begin position="302"/>
        <end position="753"/>
    </location>
</feature>
<dbReference type="RefSeq" id="WP_093116922.1">
    <property type="nucleotide sequence ID" value="NZ_FODS01000006.1"/>
</dbReference>
<dbReference type="InterPro" id="IPR025263">
    <property type="entry name" value="YhdP_central"/>
</dbReference>
<dbReference type="EMBL" id="FODS01000006">
    <property type="protein sequence ID" value="SEO51542.1"/>
    <property type="molecule type" value="Genomic_DNA"/>
</dbReference>
<evidence type="ECO:0000256" key="1">
    <source>
        <dbReference type="SAM" id="MobiDB-lite"/>
    </source>
</evidence>
<keyword evidence="2" id="KW-0812">Transmembrane</keyword>
<dbReference type="STRING" id="569882.SAMN04490248_10692"/>
<keyword evidence="2" id="KW-0472">Membrane</keyword>
<sequence>MSDRTSQDIPKRRRGRRAGIWALLSLALLAMLAGGALWFATGRQMEVPQAIRDRIEAQIDALVPEIDLRFSRMFVTLESSGRPRVVLRDIRLREPTGGAELTLRELDGTLSLTALLEGRFAPKRVHMTGAFLTARRDAQGKVDVSLGEYGASGIDLGAMMAGLDGALQRPEFRHLVAVQLDAVTLRYEDLRAGRGWTVDGGRLRLERAEGGLRLSADLAVLSGGAEAATVQMSYESAIGSTAAEFGVNFEDMAAGDMASQSAALAWLGILNAPISGALRASMDDSGAMGPMHASLQIGAGVLQPNDEIRPIPFRSAQSYFTYAPGSQTLRFDELSVVSDWVTARAEGQAHLRDLVAGWPSELLGQFRLTSFTANPAGVYDRPVALDLAEVDFRLRLDPFDLTLGQMMVQKDGQSLRLNGQLSATADDWNLALDGRMDALSRTGLVEFWPPAIKPKTRDWIETNIFDGALEDINLAVRSRPGERPGVYMDFKFRDTDLRFMKTMPPVRGASGHVTWMDNRMTVVAEGGQVMADAGGAVAVAGTSLVIHDTRIKQAPARVRLRTDSTVTAALSLLNRAPLRVMDKAGLPVALAEGRASASGQLDLRLKKDLQPEDVIYEIEGTLSGLHSEALVKDRVLRAEALTVRANNDGVWIGGDGQIGAVPFSGQWHSKSGPKHRGKSRIEATLELDERFVEEFRIGLPEGSFWGRTQGAIEVDLQDGRPPAFTMSSALDGLGLAIPALGWTKPEAAAGQLVVAGRLGQPPAIDRLSLDVAGLSAEGDISIHADGGLDRARFGTLTIGSWLDVVAELRGRGPGVAPAVEVTGGRVDMRDAPQSGRAGSGTGQGGGPISARLDRVQISEGIALTDFNGDFTTRAGVDGRFSGRVNGDTGVTGAVTPRGSRSAFRIQSEDAGGVFRSAGVLKQATGGAMDLTLIPVGDAGNYDGNLRVRNIRLRNAPAMAALLNAISVIGLLEQLGGQGIHFSDVEAQFRLSPDRIHITQGSAVGPSLGLSIDGLYGLKTGRFDLQGVISPIYLLNAVGRVISRRGEGLFGFNYYLRGTGDDPRVQVNPLSVLTPGIFRDIFRRRTGGERSESPVPELNPQAER</sequence>
<feature type="transmembrane region" description="Helical" evidence="2">
    <location>
        <begin position="20"/>
        <end position="40"/>
    </location>
</feature>
<dbReference type="AlphaFoldDB" id="A0A1H8QBF2"/>
<gene>
    <name evidence="4" type="ORF">SAMN04490248_10692</name>
</gene>